<organism evidence="1 2">
    <name type="scientific">Phormidesmis priestleyi</name>
    <dbReference type="NCBI Taxonomy" id="268141"/>
    <lineage>
        <taxon>Bacteria</taxon>
        <taxon>Bacillati</taxon>
        <taxon>Cyanobacteriota</taxon>
        <taxon>Cyanophyceae</taxon>
        <taxon>Leptolyngbyales</taxon>
        <taxon>Leptolyngbyaceae</taxon>
        <taxon>Phormidesmis</taxon>
    </lineage>
</organism>
<dbReference type="EMBL" id="QBMP01000018">
    <property type="protein sequence ID" value="PZO59637.1"/>
    <property type="molecule type" value="Genomic_DNA"/>
</dbReference>
<reference evidence="1 2" key="2">
    <citation type="submission" date="2018-06" db="EMBL/GenBank/DDBJ databases">
        <title>Metagenomic assembly of (sub)arctic Cyanobacteria and their associated microbiome from non-axenic cultures.</title>
        <authorList>
            <person name="Baurain D."/>
        </authorList>
    </citation>
    <scope>NUCLEOTIDE SEQUENCE [LARGE SCALE GENOMIC DNA]</scope>
    <source>
        <strain evidence="1">ULC027bin1</strain>
    </source>
</reference>
<dbReference type="Proteomes" id="UP000249794">
    <property type="component" value="Unassembled WGS sequence"/>
</dbReference>
<proteinExistence type="predicted"/>
<sequence length="376" mass="41603">MPTLYVAVTNHGFGHATRAASVATEVRQRCQALGLPLKVIMATKAPEWLLDSYLMGDYEYRPVSFDVGVLQSDSLTMDKAATLKEMQAIRAQQADLIEQEAAFLQAQQVDLVLADIPPLMGCIAKAAGVPCWLMGNFGWDFIYRPWGGEFTAIADWITECWGHGDRTFRLPFSEPMSALPNITDVGLTGGTPAYSEAHLRELMHSDVPSDRTVLLTFGGLGLTAIPYQALAKFPDWQFVTFDRTAPDLPNLYRVNDRKMRPVDWMVVCDRIVSKPGYSTFAEACLLDKGVITITREGFAEAQILIDGIQDYAPHRIVEAADFFDGDWSFLTHDLHLPRKLEKLDKGGQATIAAAITDYLKTAANPVQNRPVNSTVS</sequence>
<keyword evidence="1" id="KW-0808">Transferase</keyword>
<dbReference type="AlphaFoldDB" id="A0A2W4XTH7"/>
<evidence type="ECO:0000313" key="1">
    <source>
        <dbReference type="EMBL" id="PZO59637.1"/>
    </source>
</evidence>
<dbReference type="PANTHER" id="PTHR38134">
    <property type="entry name" value="SLR1395 PROTEIN"/>
    <property type="match status" value="1"/>
</dbReference>
<reference evidence="2" key="1">
    <citation type="submission" date="2018-04" db="EMBL/GenBank/DDBJ databases">
        <authorList>
            <person name="Cornet L."/>
        </authorList>
    </citation>
    <scope>NUCLEOTIDE SEQUENCE [LARGE SCALE GENOMIC DNA]</scope>
</reference>
<dbReference type="GO" id="GO:0016740">
    <property type="term" value="F:transferase activity"/>
    <property type="evidence" value="ECO:0007669"/>
    <property type="project" value="UniProtKB-KW"/>
</dbReference>
<dbReference type="SUPFAM" id="SSF53756">
    <property type="entry name" value="UDP-Glycosyltransferase/glycogen phosphorylase"/>
    <property type="match status" value="1"/>
</dbReference>
<dbReference type="InterPro" id="IPR053205">
    <property type="entry name" value="GHMP_kinase_L-arabinokinase"/>
</dbReference>
<accession>A0A2W4XTH7</accession>
<name>A0A2W4XTH7_9CYAN</name>
<evidence type="ECO:0000313" key="2">
    <source>
        <dbReference type="Proteomes" id="UP000249794"/>
    </source>
</evidence>
<comment type="caution">
    <text evidence="1">The sequence shown here is derived from an EMBL/GenBank/DDBJ whole genome shotgun (WGS) entry which is preliminary data.</text>
</comment>
<protein>
    <submittedName>
        <fullName evidence="1">Glycosyl transferase</fullName>
    </submittedName>
</protein>
<gene>
    <name evidence="1" type="ORF">DCF15_03350</name>
</gene>
<dbReference type="PANTHER" id="PTHR38134:SF2">
    <property type="entry name" value="GALACTOKINASE"/>
    <property type="match status" value="1"/>
</dbReference>